<comment type="caution">
    <text evidence="2">The sequence shown here is derived from an EMBL/GenBank/DDBJ whole genome shotgun (WGS) entry which is preliminary data.</text>
</comment>
<sequence>MTRKAANPRPMPATVECGLDAVDVTDRLPYPSASVPPEISPTPGMPFPGPRSTEFWIASILLHLKRGRQPPEASCKSVTASGRKRAFQQMLHASEDETSRIVDCKVDCRKERHDDQISSSRAHRYKRVSDLYA</sequence>
<keyword evidence="3" id="KW-1185">Reference proteome</keyword>
<reference evidence="2" key="1">
    <citation type="submission" date="2021-08" db="EMBL/GenBank/DDBJ databases">
        <title>WGS assembly of Ceratopteris richardii.</title>
        <authorList>
            <person name="Marchant D.B."/>
            <person name="Chen G."/>
            <person name="Jenkins J."/>
            <person name="Shu S."/>
            <person name="Leebens-Mack J."/>
            <person name="Grimwood J."/>
            <person name="Schmutz J."/>
            <person name="Soltis P."/>
            <person name="Soltis D."/>
            <person name="Chen Z.-H."/>
        </authorList>
    </citation>
    <scope>NUCLEOTIDE SEQUENCE</scope>
    <source>
        <strain evidence="2">Whitten #5841</strain>
        <tissue evidence="2">Leaf</tissue>
    </source>
</reference>
<protein>
    <submittedName>
        <fullName evidence="2">Uncharacterized protein</fullName>
    </submittedName>
</protein>
<feature type="region of interest" description="Disordered" evidence="1">
    <location>
        <begin position="28"/>
        <end position="48"/>
    </location>
</feature>
<organism evidence="2 3">
    <name type="scientific">Ceratopteris richardii</name>
    <name type="common">Triangle waterfern</name>
    <dbReference type="NCBI Taxonomy" id="49495"/>
    <lineage>
        <taxon>Eukaryota</taxon>
        <taxon>Viridiplantae</taxon>
        <taxon>Streptophyta</taxon>
        <taxon>Embryophyta</taxon>
        <taxon>Tracheophyta</taxon>
        <taxon>Polypodiopsida</taxon>
        <taxon>Polypodiidae</taxon>
        <taxon>Polypodiales</taxon>
        <taxon>Pteridineae</taxon>
        <taxon>Pteridaceae</taxon>
        <taxon>Parkerioideae</taxon>
        <taxon>Ceratopteris</taxon>
    </lineage>
</organism>
<dbReference type="AlphaFoldDB" id="A0A8T2R642"/>
<dbReference type="EMBL" id="CM035434">
    <property type="protein sequence ID" value="KAH7291417.1"/>
    <property type="molecule type" value="Genomic_DNA"/>
</dbReference>
<name>A0A8T2R642_CERRI</name>
<proteinExistence type="predicted"/>
<accession>A0A8T2R642</accession>
<evidence type="ECO:0000313" key="3">
    <source>
        <dbReference type="Proteomes" id="UP000825935"/>
    </source>
</evidence>
<evidence type="ECO:0000256" key="1">
    <source>
        <dbReference type="SAM" id="MobiDB-lite"/>
    </source>
</evidence>
<gene>
    <name evidence="2" type="ORF">KP509_29G015900</name>
</gene>
<feature type="compositionally biased region" description="Pro residues" evidence="1">
    <location>
        <begin position="38"/>
        <end position="48"/>
    </location>
</feature>
<evidence type="ECO:0000313" key="2">
    <source>
        <dbReference type="EMBL" id="KAH7291417.1"/>
    </source>
</evidence>
<dbReference type="Proteomes" id="UP000825935">
    <property type="component" value="Chromosome 29"/>
</dbReference>